<dbReference type="RefSeq" id="WP_135648281.1">
    <property type="nucleotide sequence ID" value="NZ_RQGF01000011.1"/>
</dbReference>
<proteinExistence type="predicted"/>
<gene>
    <name evidence="1" type="ORF">EHQ64_04320</name>
</gene>
<keyword evidence="2" id="KW-1185">Reference proteome</keyword>
<dbReference type="OrthoDB" id="326148at2"/>
<dbReference type="AlphaFoldDB" id="A0A4R9KAT1"/>
<dbReference type="Proteomes" id="UP000297762">
    <property type="component" value="Unassembled WGS sequence"/>
</dbReference>
<reference evidence="1" key="1">
    <citation type="journal article" date="2019" name="PLoS Negl. Trop. Dis.">
        <title>Revisiting the worldwide diversity of Leptospira species in the environment.</title>
        <authorList>
            <person name="Vincent A.T."/>
            <person name="Schiettekatte O."/>
            <person name="Bourhy P."/>
            <person name="Veyrier F.J."/>
            <person name="Picardeau M."/>
        </authorList>
    </citation>
    <scope>NUCLEOTIDE SEQUENCE [LARGE SCALE GENOMIC DNA]</scope>
    <source>
        <strain evidence="1">201702455</strain>
    </source>
</reference>
<dbReference type="EMBL" id="RQGF01000011">
    <property type="protein sequence ID" value="TGL63804.1"/>
    <property type="molecule type" value="Genomic_DNA"/>
</dbReference>
<evidence type="ECO:0000313" key="2">
    <source>
        <dbReference type="Proteomes" id="UP000297762"/>
    </source>
</evidence>
<name>A0A4R9KAT1_9LEPT</name>
<organism evidence="1 2">
    <name type="scientific">Leptospira sarikeiensis</name>
    <dbReference type="NCBI Taxonomy" id="2484943"/>
    <lineage>
        <taxon>Bacteria</taxon>
        <taxon>Pseudomonadati</taxon>
        <taxon>Spirochaetota</taxon>
        <taxon>Spirochaetia</taxon>
        <taxon>Leptospirales</taxon>
        <taxon>Leptospiraceae</taxon>
        <taxon>Leptospira</taxon>
    </lineage>
</organism>
<accession>A0A4R9KAT1</accession>
<sequence length="226" mass="25953">MIFLRKVLFVLIGILLFSRCAAPSIYGNFTPTNTMFKKVPILPEQVIIYTESLPLGIRKGYSGFFEVENKYKNKIEIVGKIEVELREGYINHPGSHPIPYFIRPEEEDGLGEYCRGFPLVILPLPGFNIINPFAWPCASAKNYAGSLPESITYRNKVREEWVRKLASENGAEIVFMFEAQEGYSFNTSTTTSYDKKTSYQSTSINPRIEWQIFAVKVLDKNYFKMK</sequence>
<protein>
    <submittedName>
        <fullName evidence="1">Uncharacterized protein</fullName>
    </submittedName>
</protein>
<evidence type="ECO:0000313" key="1">
    <source>
        <dbReference type="EMBL" id="TGL63804.1"/>
    </source>
</evidence>
<comment type="caution">
    <text evidence="1">The sequence shown here is derived from an EMBL/GenBank/DDBJ whole genome shotgun (WGS) entry which is preliminary data.</text>
</comment>